<evidence type="ECO:0000313" key="2">
    <source>
        <dbReference type="EMBL" id="KAJ1177685.1"/>
    </source>
</evidence>
<dbReference type="Proteomes" id="UP001066276">
    <property type="component" value="Chromosome 3_2"/>
</dbReference>
<feature type="compositionally biased region" description="Polar residues" evidence="1">
    <location>
        <begin position="66"/>
        <end position="84"/>
    </location>
</feature>
<dbReference type="AlphaFoldDB" id="A0AAV7TLZ6"/>
<feature type="region of interest" description="Disordered" evidence="1">
    <location>
        <begin position="1"/>
        <end position="41"/>
    </location>
</feature>
<sequence>MHHTAARRKTRKLRHQAHQREDGIEDQDADEGGNTPELQTPVMVVRVEVLVIWEVAVLPRDAGCDHNSSVGRFQEAQSTVCKSSSQERQEDASGPQRMA</sequence>
<feature type="region of interest" description="Disordered" evidence="1">
    <location>
        <begin position="64"/>
        <end position="99"/>
    </location>
</feature>
<keyword evidence="3" id="KW-1185">Reference proteome</keyword>
<protein>
    <submittedName>
        <fullName evidence="2">Uncharacterized protein</fullName>
    </submittedName>
</protein>
<accession>A0AAV7TLZ6</accession>
<name>A0AAV7TLZ6_PLEWA</name>
<dbReference type="EMBL" id="JANPWB010000006">
    <property type="protein sequence ID" value="KAJ1177685.1"/>
    <property type="molecule type" value="Genomic_DNA"/>
</dbReference>
<reference evidence="2" key="1">
    <citation type="journal article" date="2022" name="bioRxiv">
        <title>Sequencing and chromosome-scale assembly of the giantPleurodeles waltlgenome.</title>
        <authorList>
            <person name="Brown T."/>
            <person name="Elewa A."/>
            <person name="Iarovenko S."/>
            <person name="Subramanian E."/>
            <person name="Araus A.J."/>
            <person name="Petzold A."/>
            <person name="Susuki M."/>
            <person name="Suzuki K.-i.T."/>
            <person name="Hayashi T."/>
            <person name="Toyoda A."/>
            <person name="Oliveira C."/>
            <person name="Osipova E."/>
            <person name="Leigh N.D."/>
            <person name="Simon A."/>
            <person name="Yun M.H."/>
        </authorList>
    </citation>
    <scope>NUCLEOTIDE SEQUENCE</scope>
    <source>
        <strain evidence="2">20211129_DDA</strain>
        <tissue evidence="2">Liver</tissue>
    </source>
</reference>
<feature type="compositionally biased region" description="Basic residues" evidence="1">
    <location>
        <begin position="1"/>
        <end position="17"/>
    </location>
</feature>
<gene>
    <name evidence="2" type="ORF">NDU88_002937</name>
</gene>
<comment type="caution">
    <text evidence="2">The sequence shown here is derived from an EMBL/GenBank/DDBJ whole genome shotgun (WGS) entry which is preliminary data.</text>
</comment>
<organism evidence="2 3">
    <name type="scientific">Pleurodeles waltl</name>
    <name type="common">Iberian ribbed newt</name>
    <dbReference type="NCBI Taxonomy" id="8319"/>
    <lineage>
        <taxon>Eukaryota</taxon>
        <taxon>Metazoa</taxon>
        <taxon>Chordata</taxon>
        <taxon>Craniata</taxon>
        <taxon>Vertebrata</taxon>
        <taxon>Euteleostomi</taxon>
        <taxon>Amphibia</taxon>
        <taxon>Batrachia</taxon>
        <taxon>Caudata</taxon>
        <taxon>Salamandroidea</taxon>
        <taxon>Salamandridae</taxon>
        <taxon>Pleurodelinae</taxon>
        <taxon>Pleurodeles</taxon>
    </lineage>
</organism>
<proteinExistence type="predicted"/>
<evidence type="ECO:0000313" key="3">
    <source>
        <dbReference type="Proteomes" id="UP001066276"/>
    </source>
</evidence>
<evidence type="ECO:0000256" key="1">
    <source>
        <dbReference type="SAM" id="MobiDB-lite"/>
    </source>
</evidence>